<sequence length="165" mass="18563">MQKPSASAFATAARFWLMKTEPGECSIDDVLAAPEQTVSWFGIRNYQARNFMRDDMKIGDGVLFYHSSCAKPGIVGLAVIASTSYPDACQFDSESHYYDPKSTAEKPRWLALDVKAVYKSPLIGLDRLRADPALAELRILQRGNRLSITPVEKEDFFHILEKLME</sequence>
<dbReference type="PANTHER" id="PTHR14087">
    <property type="entry name" value="THYMOCYTE NUCLEAR PROTEIN 1"/>
    <property type="match status" value="1"/>
</dbReference>
<dbReference type="Proteomes" id="UP000715095">
    <property type="component" value="Unassembled WGS sequence"/>
</dbReference>
<name>A0ABS2DPF7_9BURK</name>
<reference evidence="2 3" key="1">
    <citation type="journal article" date="2021" name="Sci. Rep.">
        <title>The distribution of antibiotic resistance genes in chicken gut microbiota commensals.</title>
        <authorList>
            <person name="Juricova H."/>
            <person name="Matiasovicova J."/>
            <person name="Kubasova T."/>
            <person name="Cejkova D."/>
            <person name="Rychlik I."/>
        </authorList>
    </citation>
    <scope>NUCLEOTIDE SEQUENCE [LARGE SCALE GENOMIC DNA]</scope>
    <source>
        <strain evidence="2 3">An829</strain>
    </source>
</reference>
<gene>
    <name evidence="2" type="ORF">H6A60_01830</name>
</gene>
<evidence type="ECO:0000313" key="2">
    <source>
        <dbReference type="EMBL" id="MBM6703247.1"/>
    </source>
</evidence>
<dbReference type="InterPro" id="IPR052181">
    <property type="entry name" value="5hmC_binding"/>
</dbReference>
<dbReference type="EMBL" id="JACJJC010000002">
    <property type="protein sequence ID" value="MBM6703247.1"/>
    <property type="molecule type" value="Genomic_DNA"/>
</dbReference>
<dbReference type="InterPro" id="IPR002740">
    <property type="entry name" value="EVE_domain"/>
</dbReference>
<dbReference type="CDD" id="cd21133">
    <property type="entry name" value="EVE"/>
    <property type="match status" value="1"/>
</dbReference>
<dbReference type="SUPFAM" id="SSF88697">
    <property type="entry name" value="PUA domain-like"/>
    <property type="match status" value="1"/>
</dbReference>
<comment type="caution">
    <text evidence="2">The sequence shown here is derived from an EMBL/GenBank/DDBJ whole genome shotgun (WGS) entry which is preliminary data.</text>
</comment>
<dbReference type="PANTHER" id="PTHR14087:SF7">
    <property type="entry name" value="THYMOCYTE NUCLEAR PROTEIN 1"/>
    <property type="match status" value="1"/>
</dbReference>
<dbReference type="Gene3D" id="3.10.590.10">
    <property type="entry name" value="ph1033 like domains"/>
    <property type="match status" value="1"/>
</dbReference>
<evidence type="ECO:0000259" key="1">
    <source>
        <dbReference type="Pfam" id="PF01878"/>
    </source>
</evidence>
<evidence type="ECO:0000313" key="3">
    <source>
        <dbReference type="Proteomes" id="UP000715095"/>
    </source>
</evidence>
<dbReference type="RefSeq" id="WP_205101688.1">
    <property type="nucleotide sequence ID" value="NZ_JACJJC010000002.1"/>
</dbReference>
<keyword evidence="3" id="KW-1185">Reference proteome</keyword>
<accession>A0ABS2DPF7</accession>
<dbReference type="InterPro" id="IPR015947">
    <property type="entry name" value="PUA-like_sf"/>
</dbReference>
<organism evidence="2 3">
    <name type="scientific">Sutterella massiliensis</name>
    <dbReference type="NCBI Taxonomy" id="1816689"/>
    <lineage>
        <taxon>Bacteria</taxon>
        <taxon>Pseudomonadati</taxon>
        <taxon>Pseudomonadota</taxon>
        <taxon>Betaproteobacteria</taxon>
        <taxon>Burkholderiales</taxon>
        <taxon>Sutterellaceae</taxon>
        <taxon>Sutterella</taxon>
    </lineage>
</organism>
<protein>
    <submittedName>
        <fullName evidence="2">EVE domain-containing protein</fullName>
    </submittedName>
</protein>
<feature type="domain" description="EVE" evidence="1">
    <location>
        <begin position="14"/>
        <end position="161"/>
    </location>
</feature>
<dbReference type="InterPro" id="IPR047197">
    <property type="entry name" value="THYN1-like_EVE"/>
</dbReference>
<dbReference type="Pfam" id="PF01878">
    <property type="entry name" value="EVE"/>
    <property type="match status" value="1"/>
</dbReference>
<proteinExistence type="predicted"/>